<sequence length="121" mass="13912">MESSAFDLQQARVKQVLFKSRLRSMLYGVREPDEALFSRPVNPLGQWLDTVVKPRYGQHPEVREIELVLQQMLGTGRTLVAQYQNGLIEESRTGLDKINAQSDRLNALFDRLSQRLVLRDA</sequence>
<proteinExistence type="predicted"/>
<evidence type="ECO:0000313" key="1">
    <source>
        <dbReference type="EMBL" id="GGH84831.1"/>
    </source>
</evidence>
<accession>A0ABQ2A3U4</accession>
<comment type="caution">
    <text evidence="1">The sequence shown here is derived from an EMBL/GenBank/DDBJ whole genome shotgun (WGS) entry which is preliminary data.</text>
</comment>
<gene>
    <name evidence="1" type="ORF">GCM10011495_17660</name>
</gene>
<name>A0ABQ2A3U4_9BACT</name>
<dbReference type="RefSeq" id="WP_188561700.1">
    <property type="nucleotide sequence ID" value="NZ_BMGY01000013.1"/>
</dbReference>
<evidence type="ECO:0008006" key="3">
    <source>
        <dbReference type="Google" id="ProtNLM"/>
    </source>
</evidence>
<keyword evidence="2" id="KW-1185">Reference proteome</keyword>
<reference evidence="2" key="1">
    <citation type="journal article" date="2019" name="Int. J. Syst. Evol. Microbiol.">
        <title>The Global Catalogue of Microorganisms (GCM) 10K type strain sequencing project: providing services to taxonomists for standard genome sequencing and annotation.</title>
        <authorList>
            <consortium name="The Broad Institute Genomics Platform"/>
            <consortium name="The Broad Institute Genome Sequencing Center for Infectious Disease"/>
            <person name="Wu L."/>
            <person name="Ma J."/>
        </authorList>
    </citation>
    <scope>NUCLEOTIDE SEQUENCE [LARGE SCALE GENOMIC DNA]</scope>
    <source>
        <strain evidence="2">CGMCC 1.14966</strain>
    </source>
</reference>
<dbReference type="Proteomes" id="UP000637774">
    <property type="component" value="Unassembled WGS sequence"/>
</dbReference>
<protein>
    <recommendedName>
        <fullName evidence="3">Histidine kinase</fullName>
    </recommendedName>
</protein>
<evidence type="ECO:0000313" key="2">
    <source>
        <dbReference type="Proteomes" id="UP000637774"/>
    </source>
</evidence>
<dbReference type="EMBL" id="BMGY01000013">
    <property type="protein sequence ID" value="GGH84831.1"/>
    <property type="molecule type" value="Genomic_DNA"/>
</dbReference>
<organism evidence="1 2">
    <name type="scientific">Hymenobacter frigidus</name>
    <dbReference type="NCBI Taxonomy" id="1524095"/>
    <lineage>
        <taxon>Bacteria</taxon>
        <taxon>Pseudomonadati</taxon>
        <taxon>Bacteroidota</taxon>
        <taxon>Cytophagia</taxon>
        <taxon>Cytophagales</taxon>
        <taxon>Hymenobacteraceae</taxon>
        <taxon>Hymenobacter</taxon>
    </lineage>
</organism>
<dbReference type="Gene3D" id="1.20.120.30">
    <property type="entry name" value="Aspartate receptor, ligand-binding domain"/>
    <property type="match status" value="1"/>
</dbReference>